<comment type="caution">
    <text evidence="6">The sequence shown here is derived from an EMBL/GenBank/DDBJ whole genome shotgun (WGS) entry which is preliminary data.</text>
</comment>
<keyword evidence="7" id="KW-1185">Reference proteome</keyword>
<dbReference type="AlphaFoldDB" id="A0A9Q0XBN9"/>
<feature type="domain" description="LRAT" evidence="5">
    <location>
        <begin position="19"/>
        <end position="133"/>
    </location>
</feature>
<dbReference type="Gene3D" id="3.90.1720.10">
    <property type="entry name" value="endopeptidase domain like (from Nostoc punctiforme)"/>
    <property type="match status" value="2"/>
</dbReference>
<dbReference type="PANTHER" id="PTHR13943:SF31">
    <property type="entry name" value="PHOSPHOLIPASE A AND ACYLTRANSFERASE 3"/>
    <property type="match status" value="1"/>
</dbReference>
<dbReference type="InterPro" id="IPR007053">
    <property type="entry name" value="LRAT_dom"/>
</dbReference>
<dbReference type="GO" id="GO:0004623">
    <property type="term" value="F:phospholipase A2 activity"/>
    <property type="evidence" value="ECO:0007669"/>
    <property type="project" value="TreeGrafter"/>
</dbReference>
<dbReference type="InterPro" id="IPR051496">
    <property type="entry name" value="H-rev107_PLA/AT"/>
</dbReference>
<dbReference type="GO" id="GO:0070292">
    <property type="term" value="P:N-acylphosphatidylethanolamine metabolic process"/>
    <property type="evidence" value="ECO:0007669"/>
    <property type="project" value="TreeGrafter"/>
</dbReference>
<evidence type="ECO:0000313" key="6">
    <source>
        <dbReference type="EMBL" id="KAJ7305979.1"/>
    </source>
</evidence>
<keyword evidence="3" id="KW-0378">Hydrolase</keyword>
<dbReference type="GO" id="GO:0016410">
    <property type="term" value="F:N-acyltransferase activity"/>
    <property type="evidence" value="ECO:0007669"/>
    <property type="project" value="TreeGrafter"/>
</dbReference>
<keyword evidence="4" id="KW-0443">Lipid metabolism</keyword>
<proteinExistence type="inferred from homology"/>
<gene>
    <name evidence="6" type="ORF">JRQ81_010345</name>
</gene>
<sequence>MGQASSLSMLQEPPKPGDLIEFLGPRYKHYGIAIDEESLVHLTCLDVGDRCHHSPSLHGKKLVVKFESIAAVARNGQYRINNKHDKIYQARPPKQIVRAALDRLGEEVTYHRRRNNCEHFATRLRYGIALGEQEEQVPEPGDLVEFPRHLYNHYGVAVDNEHVVHLTSANPGNSASAAGPKAVVQIDRLSDVAWNHNYRVSKKYDQKRMPRDPDEILQDAKAKVGQKVNYNLLNWNCEHFATGLRYGNPESKQFSSLQQV</sequence>
<dbReference type="OrthoDB" id="421951at2759"/>
<evidence type="ECO:0000256" key="2">
    <source>
        <dbReference type="ARBA" id="ARBA00022679"/>
    </source>
</evidence>
<organism evidence="6 7">
    <name type="scientific">Phrynocephalus forsythii</name>
    <dbReference type="NCBI Taxonomy" id="171643"/>
    <lineage>
        <taxon>Eukaryota</taxon>
        <taxon>Metazoa</taxon>
        <taxon>Chordata</taxon>
        <taxon>Craniata</taxon>
        <taxon>Vertebrata</taxon>
        <taxon>Euteleostomi</taxon>
        <taxon>Lepidosauria</taxon>
        <taxon>Squamata</taxon>
        <taxon>Bifurcata</taxon>
        <taxon>Unidentata</taxon>
        <taxon>Episquamata</taxon>
        <taxon>Toxicofera</taxon>
        <taxon>Iguania</taxon>
        <taxon>Acrodonta</taxon>
        <taxon>Agamidae</taxon>
        <taxon>Agaminae</taxon>
        <taxon>Phrynocephalus</taxon>
    </lineage>
</organism>
<dbReference type="PROSITE" id="PS51934">
    <property type="entry name" value="LRAT"/>
    <property type="match status" value="2"/>
</dbReference>
<protein>
    <recommendedName>
        <fullName evidence="5">LRAT domain-containing protein</fullName>
    </recommendedName>
</protein>
<dbReference type="EMBL" id="JAPFRF010000021">
    <property type="protein sequence ID" value="KAJ7305979.1"/>
    <property type="molecule type" value="Genomic_DNA"/>
</dbReference>
<evidence type="ECO:0000259" key="5">
    <source>
        <dbReference type="PROSITE" id="PS51934"/>
    </source>
</evidence>
<keyword evidence="2" id="KW-0808">Transferase</keyword>
<name>A0A9Q0XBN9_9SAUR</name>
<dbReference type="GO" id="GO:0008970">
    <property type="term" value="F:phospholipase A1 activity"/>
    <property type="evidence" value="ECO:0007669"/>
    <property type="project" value="TreeGrafter"/>
</dbReference>
<accession>A0A9Q0XBN9</accession>
<feature type="domain" description="LRAT" evidence="5">
    <location>
        <begin position="143"/>
        <end position="253"/>
    </location>
</feature>
<dbReference type="PANTHER" id="PTHR13943">
    <property type="entry name" value="HRAS-LIKE SUPPRESSOR - RELATED"/>
    <property type="match status" value="1"/>
</dbReference>
<evidence type="ECO:0000313" key="7">
    <source>
        <dbReference type="Proteomes" id="UP001142489"/>
    </source>
</evidence>
<dbReference type="GO" id="GO:0005737">
    <property type="term" value="C:cytoplasm"/>
    <property type="evidence" value="ECO:0007669"/>
    <property type="project" value="TreeGrafter"/>
</dbReference>
<reference evidence="6" key="1">
    <citation type="journal article" date="2023" name="DNA Res.">
        <title>Chromosome-level genome assembly of Phrynocephalus forsythii using third-generation DNA sequencing and Hi-C analysis.</title>
        <authorList>
            <person name="Qi Y."/>
            <person name="Zhao W."/>
            <person name="Zhao Y."/>
            <person name="Niu C."/>
            <person name="Cao S."/>
            <person name="Zhang Y."/>
        </authorList>
    </citation>
    <scope>NUCLEOTIDE SEQUENCE</scope>
    <source>
        <tissue evidence="6">Muscle</tissue>
    </source>
</reference>
<dbReference type="Pfam" id="PF04970">
    <property type="entry name" value="LRAT"/>
    <property type="match status" value="2"/>
</dbReference>
<evidence type="ECO:0000256" key="3">
    <source>
        <dbReference type="ARBA" id="ARBA00022801"/>
    </source>
</evidence>
<comment type="similarity">
    <text evidence="1">Belongs to the H-rev107 family.</text>
</comment>
<evidence type="ECO:0000256" key="1">
    <source>
        <dbReference type="ARBA" id="ARBA00007824"/>
    </source>
</evidence>
<dbReference type="Proteomes" id="UP001142489">
    <property type="component" value="Unassembled WGS sequence"/>
</dbReference>
<evidence type="ECO:0000256" key="4">
    <source>
        <dbReference type="ARBA" id="ARBA00023098"/>
    </source>
</evidence>